<dbReference type="Pfam" id="PF04983">
    <property type="entry name" value="RNA_pol_Rpb1_3"/>
    <property type="match status" value="1"/>
</dbReference>
<evidence type="ECO:0000313" key="9">
    <source>
        <dbReference type="EMBL" id="GFH21937.1"/>
    </source>
</evidence>
<dbReference type="InterPro" id="IPR006592">
    <property type="entry name" value="RNA_pol_N"/>
</dbReference>
<dbReference type="PANTHER" id="PTHR19376:SF11">
    <property type="entry name" value="DNA-DIRECTED RNA POLYMERASE I SUBUNIT RPA1"/>
    <property type="match status" value="1"/>
</dbReference>
<evidence type="ECO:0000256" key="4">
    <source>
        <dbReference type="ARBA" id="ARBA00022640"/>
    </source>
</evidence>
<dbReference type="Pfam" id="PF00623">
    <property type="entry name" value="RNA_pol_Rpb1_2"/>
    <property type="match status" value="1"/>
</dbReference>
<evidence type="ECO:0000256" key="7">
    <source>
        <dbReference type="ARBA" id="ARBA00023163"/>
    </source>
</evidence>
<keyword evidence="5" id="KW-0808">Transferase</keyword>
<dbReference type="Gene3D" id="1.10.274.100">
    <property type="entry name" value="RNA polymerase Rpb1, domain 3"/>
    <property type="match status" value="1"/>
</dbReference>
<keyword evidence="10" id="KW-1185">Reference proteome</keyword>
<evidence type="ECO:0000256" key="6">
    <source>
        <dbReference type="ARBA" id="ARBA00022695"/>
    </source>
</evidence>
<proteinExistence type="inferred from homology"/>
<dbReference type="GO" id="GO:0005736">
    <property type="term" value="C:RNA polymerase I complex"/>
    <property type="evidence" value="ECO:0007669"/>
    <property type="project" value="TreeGrafter"/>
</dbReference>
<dbReference type="PANTHER" id="PTHR19376">
    <property type="entry name" value="DNA-DIRECTED RNA POLYMERASE"/>
    <property type="match status" value="1"/>
</dbReference>
<dbReference type="GO" id="GO:0003677">
    <property type="term" value="F:DNA binding"/>
    <property type="evidence" value="ECO:0007669"/>
    <property type="project" value="InterPro"/>
</dbReference>
<evidence type="ECO:0000256" key="5">
    <source>
        <dbReference type="ARBA" id="ARBA00022679"/>
    </source>
</evidence>
<dbReference type="InterPro" id="IPR000722">
    <property type="entry name" value="RNA_pol_asu"/>
</dbReference>
<dbReference type="AlphaFoldDB" id="A0A699ZGT7"/>
<dbReference type="Gene3D" id="3.30.1490.180">
    <property type="entry name" value="RNA polymerase ii"/>
    <property type="match status" value="1"/>
</dbReference>
<dbReference type="EMBL" id="BLLF01001934">
    <property type="protein sequence ID" value="GFH21937.1"/>
    <property type="molecule type" value="Genomic_DNA"/>
</dbReference>
<dbReference type="Proteomes" id="UP000485058">
    <property type="component" value="Unassembled WGS sequence"/>
</dbReference>
<feature type="non-terminal residue" evidence="9">
    <location>
        <position position="1"/>
    </location>
</feature>
<dbReference type="Gene3D" id="2.40.40.20">
    <property type="match status" value="1"/>
</dbReference>
<dbReference type="GO" id="GO:0003899">
    <property type="term" value="F:DNA-directed RNA polymerase activity"/>
    <property type="evidence" value="ECO:0007669"/>
    <property type="project" value="UniProtKB-EC"/>
</dbReference>
<evidence type="ECO:0000313" key="10">
    <source>
        <dbReference type="Proteomes" id="UP000485058"/>
    </source>
</evidence>
<sequence length="437" mass="48444">VWQGLRVVWDPELAPRLQQGYAMFFLRSLPVAPNKFRPPSMVGGEMFEHPQNLSLQRILTACLELSSLAATQPTEEQLANVVRPEEVRQQELARMLSQWLALQDAVSCLMDSTLSDNKGADVGVGIRQALEKKEGLFRKNMMGKRVNFAARSVISPDPYIGCGEIGVPPYFAKRLCFPERVTPWNVERLRQAVIRGADELNGAVAVEDERGRIVALKLCDATKRAALAKALLSSSASVPGSDGDLMLTNRQPTLHKPGLMAHRARVLKGEKTIRMHYANCATFNADFDGDEINLHMPQDQLGRAEGYTIVHADHQFIVPTDGKPIRGLIQDHVVSGVLLTRRDTWLTRDEYAQLVYIACSAWARPGTAIDQDGPKDMLLDPPTIWKPRMLWSGKQVVAAAVAYYTRGLPPLTFSAAGKVPPDYWGKNSGEADLVFHK</sequence>
<evidence type="ECO:0000259" key="8">
    <source>
        <dbReference type="SMART" id="SM00663"/>
    </source>
</evidence>
<dbReference type="GO" id="GO:0006351">
    <property type="term" value="P:DNA-templated transcription"/>
    <property type="evidence" value="ECO:0007669"/>
    <property type="project" value="InterPro"/>
</dbReference>
<comment type="similarity">
    <text evidence="1">Belongs to the RNA polymerase beta' chain family.</text>
</comment>
<keyword evidence="7" id="KW-0804">Transcription</keyword>
<evidence type="ECO:0000256" key="1">
    <source>
        <dbReference type="ARBA" id="ARBA00006460"/>
    </source>
</evidence>
<dbReference type="InterPro" id="IPR042102">
    <property type="entry name" value="RNA_pol_Rpb1_3_sf"/>
</dbReference>
<evidence type="ECO:0000256" key="3">
    <source>
        <dbReference type="ARBA" id="ARBA00022478"/>
    </source>
</evidence>
<protein>
    <recommendedName>
        <fullName evidence="2">DNA-directed RNA polymerase</fullName>
        <ecNumber evidence="2">2.7.7.6</ecNumber>
    </recommendedName>
</protein>
<keyword evidence="3 9" id="KW-0240">DNA-directed RNA polymerase</keyword>
<dbReference type="InterPro" id="IPR045867">
    <property type="entry name" value="DNA-dir_RpoC_beta_prime"/>
</dbReference>
<keyword evidence="4" id="KW-0934">Plastid</keyword>
<accession>A0A699ZGT7</accession>
<dbReference type="SMART" id="SM00663">
    <property type="entry name" value="RPOLA_N"/>
    <property type="match status" value="1"/>
</dbReference>
<keyword evidence="6" id="KW-0548">Nucleotidyltransferase</keyword>
<reference evidence="9 10" key="1">
    <citation type="submission" date="2020-02" db="EMBL/GenBank/DDBJ databases">
        <title>Draft genome sequence of Haematococcus lacustris strain NIES-144.</title>
        <authorList>
            <person name="Morimoto D."/>
            <person name="Nakagawa S."/>
            <person name="Yoshida T."/>
            <person name="Sawayama S."/>
        </authorList>
    </citation>
    <scope>NUCLEOTIDE SEQUENCE [LARGE SCALE GENOMIC DNA]</scope>
    <source>
        <strain evidence="9 10">NIES-144</strain>
    </source>
</reference>
<comment type="caution">
    <text evidence="9">The sequence shown here is derived from an EMBL/GenBank/DDBJ whole genome shotgun (WGS) entry which is preliminary data.</text>
</comment>
<dbReference type="SUPFAM" id="SSF64484">
    <property type="entry name" value="beta and beta-prime subunits of DNA dependent RNA-polymerase"/>
    <property type="match status" value="1"/>
</dbReference>
<dbReference type="EC" id="2.7.7.6" evidence="2"/>
<feature type="domain" description="RNA polymerase N-terminal" evidence="8">
    <location>
        <begin position="22"/>
        <end position="340"/>
    </location>
</feature>
<name>A0A699ZGT7_HAELA</name>
<dbReference type="InterPro" id="IPR007066">
    <property type="entry name" value="RNA_pol_Rpb1_3"/>
</dbReference>
<organism evidence="9 10">
    <name type="scientific">Haematococcus lacustris</name>
    <name type="common">Green alga</name>
    <name type="synonym">Haematococcus pluvialis</name>
    <dbReference type="NCBI Taxonomy" id="44745"/>
    <lineage>
        <taxon>Eukaryota</taxon>
        <taxon>Viridiplantae</taxon>
        <taxon>Chlorophyta</taxon>
        <taxon>core chlorophytes</taxon>
        <taxon>Chlorophyceae</taxon>
        <taxon>CS clade</taxon>
        <taxon>Chlamydomonadales</taxon>
        <taxon>Haematococcaceae</taxon>
        <taxon>Haematococcus</taxon>
    </lineage>
</organism>
<evidence type="ECO:0000256" key="2">
    <source>
        <dbReference type="ARBA" id="ARBA00012418"/>
    </source>
</evidence>
<gene>
    <name evidence="9" type="ORF">HaLaN_19326</name>
</gene>